<name>A0A6H5II29_9HYME</name>
<dbReference type="Proteomes" id="UP000479190">
    <property type="component" value="Unassembled WGS sequence"/>
</dbReference>
<proteinExistence type="predicted"/>
<feature type="compositionally biased region" description="Polar residues" evidence="2">
    <location>
        <begin position="196"/>
        <end position="210"/>
    </location>
</feature>
<feature type="coiled-coil region" evidence="1">
    <location>
        <begin position="163"/>
        <end position="190"/>
    </location>
</feature>
<keyword evidence="1" id="KW-0175">Coiled coil</keyword>
<organism evidence="3 4">
    <name type="scientific">Trichogramma brassicae</name>
    <dbReference type="NCBI Taxonomy" id="86971"/>
    <lineage>
        <taxon>Eukaryota</taxon>
        <taxon>Metazoa</taxon>
        <taxon>Ecdysozoa</taxon>
        <taxon>Arthropoda</taxon>
        <taxon>Hexapoda</taxon>
        <taxon>Insecta</taxon>
        <taxon>Pterygota</taxon>
        <taxon>Neoptera</taxon>
        <taxon>Endopterygota</taxon>
        <taxon>Hymenoptera</taxon>
        <taxon>Apocrita</taxon>
        <taxon>Proctotrupomorpha</taxon>
        <taxon>Chalcidoidea</taxon>
        <taxon>Trichogrammatidae</taxon>
        <taxon>Trichogramma</taxon>
    </lineage>
</organism>
<dbReference type="AlphaFoldDB" id="A0A6H5II29"/>
<evidence type="ECO:0000313" key="3">
    <source>
        <dbReference type="EMBL" id="CAB0036781.1"/>
    </source>
</evidence>
<evidence type="ECO:0000256" key="1">
    <source>
        <dbReference type="SAM" id="Coils"/>
    </source>
</evidence>
<accession>A0A6H5II29</accession>
<feature type="region of interest" description="Disordered" evidence="2">
    <location>
        <begin position="190"/>
        <end position="254"/>
    </location>
</feature>
<gene>
    <name evidence="3" type="ORF">TBRA_LOCUS8632</name>
</gene>
<feature type="compositionally biased region" description="Low complexity" evidence="2">
    <location>
        <begin position="226"/>
        <end position="239"/>
    </location>
</feature>
<evidence type="ECO:0000256" key="2">
    <source>
        <dbReference type="SAM" id="MobiDB-lite"/>
    </source>
</evidence>
<dbReference type="EMBL" id="CADCXV010000828">
    <property type="protein sequence ID" value="CAB0036781.1"/>
    <property type="molecule type" value="Genomic_DNA"/>
</dbReference>
<sequence>MECARVRLHTQSNTRIILQRISLNRRNVFITRLNAKAKLIFLIDSPCRSTFGVVERKTRRQSSASATAAAARRALLCILMHITEAFLRSCRRMYACEGCGASRADYRERKASGNGMSSEAMGAYSQRQNFNFGPASHELFFFMPVRKYVCLCTRMDNDSSISIDYAEVELVKLMSKIAKLQREIRAIKGDGEVDSGSDNNNGTRATTIRPVSSVRRATGSDRYASTKEATAAGSSSSSQRDSHSHPHIKLNRGVGERSEQVAPLVYIYIYISNSCKGKARASRRVPEGYSSRAIFIYTSKKIFGFNIEIGGSLQQVLQWGLIQSQDVWCLLNLFQTRKFLPEVEVVLSILESILQDLLYDDSQTIFSHQVQISKLSS</sequence>
<evidence type="ECO:0000313" key="4">
    <source>
        <dbReference type="Proteomes" id="UP000479190"/>
    </source>
</evidence>
<protein>
    <submittedName>
        <fullName evidence="3">Uncharacterized protein</fullName>
    </submittedName>
</protein>
<keyword evidence="4" id="KW-1185">Reference proteome</keyword>
<feature type="non-terminal residue" evidence="3">
    <location>
        <position position="377"/>
    </location>
</feature>
<reference evidence="3 4" key="1">
    <citation type="submission" date="2020-02" db="EMBL/GenBank/DDBJ databases">
        <authorList>
            <person name="Ferguson B K."/>
        </authorList>
    </citation>
    <scope>NUCLEOTIDE SEQUENCE [LARGE SCALE GENOMIC DNA]</scope>
</reference>
<dbReference type="OrthoDB" id="364779at2759"/>